<keyword evidence="1" id="KW-0966">Cell projection</keyword>
<sequence length="55" mass="6072">MEFKKASEKGIRESLVIVDSLAFIVNVPNKTVVTAMDRTESDDNIYTNIDGAVII</sequence>
<dbReference type="Pfam" id="PF12611">
    <property type="entry name" value="Flagellar_put"/>
    <property type="match status" value="1"/>
</dbReference>
<evidence type="ECO:0000313" key="1">
    <source>
        <dbReference type="EMBL" id="EEG95172.1"/>
    </source>
</evidence>
<gene>
    <name evidence="1" type="ORF">ROSEINA2194_00954</name>
</gene>
<name>C0FQF0_9FIRM</name>
<comment type="caution">
    <text evidence="1">The sequence shown here is derived from an EMBL/GenBank/DDBJ whole genome shotgun (WGS) entry which is preliminary data.</text>
</comment>
<dbReference type="AlphaFoldDB" id="C0FQF0"/>
<evidence type="ECO:0000313" key="2">
    <source>
        <dbReference type="Proteomes" id="UP000003561"/>
    </source>
</evidence>
<reference evidence="1 2" key="1">
    <citation type="submission" date="2009-02" db="EMBL/GenBank/DDBJ databases">
        <authorList>
            <person name="Fulton L."/>
            <person name="Clifton S."/>
            <person name="Fulton B."/>
            <person name="Xu J."/>
            <person name="Minx P."/>
            <person name="Pepin K.H."/>
            <person name="Johnson M."/>
            <person name="Bhonagiri V."/>
            <person name="Nash W.E."/>
            <person name="Mardis E.R."/>
            <person name="Wilson R.K."/>
        </authorList>
    </citation>
    <scope>NUCLEOTIDE SEQUENCE [LARGE SCALE GENOMIC DNA]</scope>
    <source>
        <strain evidence="1 2">DSM 16841</strain>
    </source>
</reference>
<keyword evidence="1" id="KW-0969">Cilium</keyword>
<dbReference type="EMBL" id="ACFY01000040">
    <property type="protein sequence ID" value="EEG95172.1"/>
    <property type="molecule type" value="Genomic_DNA"/>
</dbReference>
<dbReference type="InterPro" id="IPR013367">
    <property type="entry name" value="Flagellar_put"/>
</dbReference>
<organism evidence="1 2">
    <name type="scientific">Roseburia inulinivorans DSM 16841</name>
    <dbReference type="NCBI Taxonomy" id="622312"/>
    <lineage>
        <taxon>Bacteria</taxon>
        <taxon>Bacillati</taxon>
        <taxon>Bacillota</taxon>
        <taxon>Clostridia</taxon>
        <taxon>Lachnospirales</taxon>
        <taxon>Lachnospiraceae</taxon>
        <taxon>Roseburia</taxon>
    </lineage>
</organism>
<dbReference type="Proteomes" id="UP000003561">
    <property type="component" value="Unassembled WGS sequence"/>
</dbReference>
<accession>C0FQF0</accession>
<protein>
    <submittedName>
        <fullName evidence="1">Putative flagellar operon protein</fullName>
    </submittedName>
</protein>
<reference evidence="1 2" key="2">
    <citation type="submission" date="2009-03" db="EMBL/GenBank/DDBJ databases">
        <title>Draft genome sequence of Roseburia inulinivorans (DSM 16841).</title>
        <authorList>
            <person name="Sudarsanam P."/>
            <person name="Ley R."/>
            <person name="Guruge J."/>
            <person name="Turnbaugh P.J."/>
            <person name="Mahowald M."/>
            <person name="Liep D."/>
            <person name="Gordon J."/>
        </authorList>
    </citation>
    <scope>NUCLEOTIDE SEQUENCE [LARGE SCALE GENOMIC DNA]</scope>
    <source>
        <strain evidence="1 2">DSM 16841</strain>
    </source>
</reference>
<keyword evidence="1" id="KW-0282">Flagellum</keyword>
<proteinExistence type="predicted"/>